<name>A0A2I0JV57_PUNGR</name>
<dbReference type="Proteomes" id="UP000233551">
    <property type="component" value="Unassembled WGS sequence"/>
</dbReference>
<proteinExistence type="predicted"/>
<evidence type="ECO:0000313" key="4">
    <source>
        <dbReference type="Proteomes" id="UP000233551"/>
    </source>
</evidence>
<organism evidence="3 4">
    <name type="scientific">Punica granatum</name>
    <name type="common">Pomegranate</name>
    <dbReference type="NCBI Taxonomy" id="22663"/>
    <lineage>
        <taxon>Eukaryota</taxon>
        <taxon>Viridiplantae</taxon>
        <taxon>Streptophyta</taxon>
        <taxon>Embryophyta</taxon>
        <taxon>Tracheophyta</taxon>
        <taxon>Spermatophyta</taxon>
        <taxon>Magnoliopsida</taxon>
        <taxon>eudicotyledons</taxon>
        <taxon>Gunneridae</taxon>
        <taxon>Pentapetalae</taxon>
        <taxon>rosids</taxon>
        <taxon>malvids</taxon>
        <taxon>Myrtales</taxon>
        <taxon>Lythraceae</taxon>
        <taxon>Punica</taxon>
    </lineage>
</organism>
<gene>
    <name evidence="3" type="ORF">CRG98_019486</name>
</gene>
<feature type="compositionally biased region" description="Basic and acidic residues" evidence="1">
    <location>
        <begin position="94"/>
        <end position="113"/>
    </location>
</feature>
<accession>A0A2I0JV57</accession>
<reference evidence="3 4" key="1">
    <citation type="submission" date="2017-11" db="EMBL/GenBank/DDBJ databases">
        <title>De-novo sequencing of pomegranate (Punica granatum L.) genome.</title>
        <authorList>
            <person name="Akparov Z."/>
            <person name="Amiraslanov A."/>
            <person name="Hajiyeva S."/>
            <person name="Abbasov M."/>
            <person name="Kaur K."/>
            <person name="Hamwieh A."/>
            <person name="Solovyev V."/>
            <person name="Salamov A."/>
            <person name="Braich B."/>
            <person name="Kosarev P."/>
            <person name="Mahmoud A."/>
            <person name="Hajiyev E."/>
            <person name="Babayeva S."/>
            <person name="Izzatullayeva V."/>
            <person name="Mammadov A."/>
            <person name="Mammadov A."/>
            <person name="Sharifova S."/>
            <person name="Ojaghi J."/>
            <person name="Eynullazada K."/>
            <person name="Bayramov B."/>
            <person name="Abdulazimova A."/>
            <person name="Shahmuradov I."/>
        </authorList>
    </citation>
    <scope>NUCLEOTIDE SEQUENCE [LARGE SCALE GENOMIC DNA]</scope>
    <source>
        <strain evidence="4">cv. AG2017</strain>
        <tissue evidence="3">Leaf</tissue>
    </source>
</reference>
<keyword evidence="4" id="KW-1185">Reference proteome</keyword>
<dbReference type="Pfam" id="PF26130">
    <property type="entry name" value="PB1-like"/>
    <property type="match status" value="1"/>
</dbReference>
<evidence type="ECO:0000259" key="2">
    <source>
        <dbReference type="Pfam" id="PF26130"/>
    </source>
</evidence>
<comment type="caution">
    <text evidence="3">The sequence shown here is derived from an EMBL/GenBank/DDBJ whole genome shotgun (WGS) entry which is preliminary data.</text>
</comment>
<evidence type="ECO:0000313" key="3">
    <source>
        <dbReference type="EMBL" id="PKI60142.1"/>
    </source>
</evidence>
<feature type="region of interest" description="Disordered" evidence="1">
    <location>
        <begin position="93"/>
        <end position="113"/>
    </location>
</feature>
<dbReference type="EMBL" id="PGOL01001187">
    <property type="protein sequence ID" value="PKI60142.1"/>
    <property type="molecule type" value="Genomic_DNA"/>
</dbReference>
<dbReference type="InterPro" id="IPR058594">
    <property type="entry name" value="PB1-like_dom_pln"/>
</dbReference>
<dbReference type="AlphaFoldDB" id="A0A2I0JV57"/>
<protein>
    <recommendedName>
        <fullName evidence="2">PB1-like domain-containing protein</fullName>
    </recommendedName>
</protein>
<sequence>MDIDKVSIPVIQELFEKHGYKKYNRLYWLQHGFALEDGLIVLKTDDDVRKLYVVATTGIVNEFEFYFVHDLEDTPNGGAKVARANCGDQNDVVGRYDDKDDAMGKSDDQNDARGLEHVQEGDTTDVARKEAGDSFFDQLEYHSEELESLKGSEGEKDERKPLVFNQNAPYGQVHLELEMISPTLKLFKIAVKDYNIALGKPVKKKKNDKKRCKFIFDKGCPWEVFCSWSEPFGGYQIKTFNPNHAFSRKLKIPLADRK</sequence>
<evidence type="ECO:0000256" key="1">
    <source>
        <dbReference type="SAM" id="MobiDB-lite"/>
    </source>
</evidence>
<feature type="domain" description="PB1-like" evidence="2">
    <location>
        <begin position="1"/>
        <end position="69"/>
    </location>
</feature>